<evidence type="ECO:0000256" key="2">
    <source>
        <dbReference type="ARBA" id="ARBA00009150"/>
    </source>
</evidence>
<dbReference type="Proteomes" id="UP001158576">
    <property type="component" value="Chromosome 2"/>
</dbReference>
<dbReference type="InterPro" id="IPR012501">
    <property type="entry name" value="Vps54_C"/>
</dbReference>
<feature type="compositionally biased region" description="Low complexity" evidence="9">
    <location>
        <begin position="13"/>
        <end position="23"/>
    </location>
</feature>
<reference evidence="12 13" key="1">
    <citation type="submission" date="2021-04" db="EMBL/GenBank/DDBJ databases">
        <authorList>
            <person name="Bliznina A."/>
        </authorList>
    </citation>
    <scope>NUCLEOTIDE SEQUENCE [LARGE SCALE GENOMIC DNA]</scope>
</reference>
<evidence type="ECO:0000256" key="9">
    <source>
        <dbReference type="SAM" id="MobiDB-lite"/>
    </source>
</evidence>
<dbReference type="InterPro" id="IPR019515">
    <property type="entry name" value="VPS54_N"/>
</dbReference>
<dbReference type="Pfam" id="PF10475">
    <property type="entry name" value="Vps54_N"/>
    <property type="match status" value="1"/>
</dbReference>
<keyword evidence="4" id="KW-0813">Transport</keyword>
<keyword evidence="6" id="KW-0333">Golgi apparatus</keyword>
<comment type="similarity">
    <text evidence="2">Belongs to the VPS54 family.</text>
</comment>
<feature type="coiled-coil region" evidence="8">
    <location>
        <begin position="178"/>
        <end position="205"/>
    </location>
</feature>
<feature type="compositionally biased region" description="Low complexity" evidence="9">
    <location>
        <begin position="97"/>
        <end position="110"/>
    </location>
</feature>
<keyword evidence="5" id="KW-0653">Protein transport</keyword>
<evidence type="ECO:0000313" key="12">
    <source>
        <dbReference type="EMBL" id="CAG5111850.1"/>
    </source>
</evidence>
<evidence type="ECO:0000259" key="11">
    <source>
        <dbReference type="Pfam" id="PF10475"/>
    </source>
</evidence>
<dbReference type="InterPro" id="IPR039745">
    <property type="entry name" value="Vps54"/>
</dbReference>
<evidence type="ECO:0000256" key="4">
    <source>
        <dbReference type="ARBA" id="ARBA00022448"/>
    </source>
</evidence>
<evidence type="ECO:0000256" key="8">
    <source>
        <dbReference type="SAM" id="Coils"/>
    </source>
</evidence>
<feature type="domain" description="Vacuolar protein sorting-associated protein 54 N-terminal" evidence="11">
    <location>
        <begin position="112"/>
        <end position="289"/>
    </location>
</feature>
<keyword evidence="13" id="KW-1185">Reference proteome</keyword>
<sequence>MMTPVDDRRRRSSASSVQSTISYSDKERRWGVLDARVCLPAVLNDPRKSSRYANEPVPEIPASTLREVRISDFDGYLRKLKNRNQESQVRQVDRESSNQSFQNRQSQSSSKIPSRFYQNDFDTKKEIQFSLSSGKETKLENISVHDAQLKHWLDLTEVELSRRLSSRAASFLAAVSAQDTLKELLENAQKNAKNLRKEVKIIGETVSGTFAAIHRNNKIARLKETTRLLKVIQTVQQSPATIRLLISTYDFSAAKEYIETIREVLHNELQGIAGLKNLHGELDNAEKQLNGILVEEASNIFDILLTQEDIDGERAKSIQEAIVCAGRLADTTQAIHDVVEKRADTLLSRFKDLEGVERIEKDVESLTKLLHLVKRGVFVDEFEVLCKSSVEVVQHRLLRILQEKHFTQEKDFLRILPILYEFTNTCLREFKTQGPLVMQLKAETNKYLNKFHEERRQRLALLLDSEEWRPAEVPKELQEAIDDVLAQGQGQRQDGDVPVKPKRPVISSAADISGEKFVVIGCSLLMIKMIKEYLGCLRQLPEPSLLHKLADLLFLFNSRCCQLVLGGGATTTLGLRSITTKHLAITARSLQLVLRVIPSVRGAASSVLSDSNTTQVALRQLNKVESDFQTHIQELWGKISAIMDDFFAKHVQKYEVKAPVPSATMKTVVKQLKKLSDSLQEVLQPAEHVTLISKIHTSFTQQMDSRIKALKTSKNDGLLLSDISFYMSSVRKIEGMTGIDWA</sequence>
<feature type="region of interest" description="Disordered" evidence="9">
    <location>
        <begin position="1"/>
        <end position="23"/>
    </location>
</feature>
<dbReference type="Pfam" id="PF07928">
    <property type="entry name" value="Vps54"/>
    <property type="match status" value="1"/>
</dbReference>
<gene>
    <name evidence="12" type="ORF">OKIOD_LOCUS14886</name>
</gene>
<feature type="region of interest" description="Disordered" evidence="9">
    <location>
        <begin position="84"/>
        <end position="115"/>
    </location>
</feature>
<proteinExistence type="inferred from homology"/>
<keyword evidence="7 8" id="KW-0175">Coiled coil</keyword>
<evidence type="ECO:0000256" key="7">
    <source>
        <dbReference type="ARBA" id="ARBA00023054"/>
    </source>
</evidence>
<name>A0ABN7T8H3_OIKDI</name>
<feature type="domain" description="Vacuolar protein sorting-associated protein 54 C-terminal" evidence="10">
    <location>
        <begin position="515"/>
        <end position="645"/>
    </location>
</feature>
<dbReference type="PANTHER" id="PTHR12965:SF0">
    <property type="entry name" value="VACUOLAR PROTEIN SORTING-ASSOCIATED PROTEIN 54"/>
    <property type="match status" value="1"/>
</dbReference>
<accession>A0ABN7T8H3</accession>
<dbReference type="EMBL" id="OU015567">
    <property type="protein sequence ID" value="CAG5111850.1"/>
    <property type="molecule type" value="Genomic_DNA"/>
</dbReference>
<dbReference type="Gene3D" id="6.10.250.860">
    <property type="match status" value="1"/>
</dbReference>
<evidence type="ECO:0000256" key="6">
    <source>
        <dbReference type="ARBA" id="ARBA00023034"/>
    </source>
</evidence>
<evidence type="ECO:0000313" key="13">
    <source>
        <dbReference type="Proteomes" id="UP001158576"/>
    </source>
</evidence>
<organism evidence="12 13">
    <name type="scientific">Oikopleura dioica</name>
    <name type="common">Tunicate</name>
    <dbReference type="NCBI Taxonomy" id="34765"/>
    <lineage>
        <taxon>Eukaryota</taxon>
        <taxon>Metazoa</taxon>
        <taxon>Chordata</taxon>
        <taxon>Tunicata</taxon>
        <taxon>Appendicularia</taxon>
        <taxon>Copelata</taxon>
        <taxon>Oikopleuridae</taxon>
        <taxon>Oikopleura</taxon>
    </lineage>
</organism>
<evidence type="ECO:0000256" key="1">
    <source>
        <dbReference type="ARBA" id="ARBA00004601"/>
    </source>
</evidence>
<evidence type="ECO:0000256" key="5">
    <source>
        <dbReference type="ARBA" id="ARBA00022927"/>
    </source>
</evidence>
<protein>
    <recommendedName>
        <fullName evidence="3">Vacuolar protein sorting-associated protein 54</fullName>
    </recommendedName>
</protein>
<evidence type="ECO:0000256" key="3">
    <source>
        <dbReference type="ARBA" id="ARBA00017665"/>
    </source>
</evidence>
<evidence type="ECO:0000259" key="10">
    <source>
        <dbReference type="Pfam" id="PF07928"/>
    </source>
</evidence>
<dbReference type="Gene3D" id="1.20.1280.130">
    <property type="match status" value="1"/>
</dbReference>
<dbReference type="PANTHER" id="PTHR12965">
    <property type="entry name" value="VACUOLAR PROTEIN SORTING 54"/>
    <property type="match status" value="1"/>
</dbReference>
<comment type="subcellular location">
    <subcellularLocation>
        <location evidence="1">Golgi apparatus</location>
        <location evidence="1">trans-Golgi network</location>
    </subcellularLocation>
</comment>